<sequence>MLLVLASSLFLSCTDWPRKVPSETELLEQELKQVNWRQVDEYPTVADCEALSEKFERQQCFFDFITTLIQQKLSADTLQLSASNSDTLKLKITITNKAELKFEVAHRDSIPEMQQAVIDSVLQARLVDFPPITPALKRGVPVTSSFVVPVKINGN</sequence>
<dbReference type="EMBL" id="NOXX01000227">
    <property type="protein sequence ID" value="OYQ38548.1"/>
    <property type="molecule type" value="Genomic_DNA"/>
</dbReference>
<dbReference type="OrthoDB" id="1191002at2"/>
<dbReference type="AlphaFoldDB" id="A0A255ZAP0"/>
<evidence type="ECO:0000313" key="2">
    <source>
        <dbReference type="Proteomes" id="UP000216035"/>
    </source>
</evidence>
<dbReference type="Proteomes" id="UP000216035">
    <property type="component" value="Unassembled WGS sequence"/>
</dbReference>
<gene>
    <name evidence="1" type="ORF">CHX27_14815</name>
</gene>
<organism evidence="1 2">
    <name type="scientific">Flavobacterium aurantiibacter</name>
    <dbReference type="NCBI Taxonomy" id="2023067"/>
    <lineage>
        <taxon>Bacteria</taxon>
        <taxon>Pseudomonadati</taxon>
        <taxon>Bacteroidota</taxon>
        <taxon>Flavobacteriia</taxon>
        <taxon>Flavobacteriales</taxon>
        <taxon>Flavobacteriaceae</taxon>
        <taxon>Flavobacterium</taxon>
    </lineage>
</organism>
<comment type="caution">
    <text evidence="1">The sequence shown here is derived from an EMBL/GenBank/DDBJ whole genome shotgun (WGS) entry which is preliminary data.</text>
</comment>
<reference evidence="1 2" key="1">
    <citation type="submission" date="2017-07" db="EMBL/GenBank/DDBJ databases">
        <title>Flavobacterium cyanobacteriorum sp. nov., isolated from cyanobacterial aggregates in a eutrophic lake.</title>
        <authorList>
            <person name="Cai H."/>
        </authorList>
    </citation>
    <scope>NUCLEOTIDE SEQUENCE [LARGE SCALE GENOMIC DNA]</scope>
    <source>
        <strain evidence="1 2">TH167</strain>
    </source>
</reference>
<proteinExistence type="predicted"/>
<name>A0A255ZAP0_9FLAO</name>
<protein>
    <recommendedName>
        <fullName evidence="3">TonB C-terminal domain-containing protein</fullName>
    </recommendedName>
</protein>
<evidence type="ECO:0000313" key="1">
    <source>
        <dbReference type="EMBL" id="OYQ38548.1"/>
    </source>
</evidence>
<evidence type="ECO:0008006" key="3">
    <source>
        <dbReference type="Google" id="ProtNLM"/>
    </source>
</evidence>
<accession>A0A255ZAP0</accession>
<keyword evidence="2" id="KW-1185">Reference proteome</keyword>